<dbReference type="AlphaFoldDB" id="A0A562QCN8"/>
<keyword evidence="2 7" id="KW-0597">Phosphoprotein</keyword>
<gene>
    <name evidence="11" type="ORF">IQ10_03047</name>
</gene>
<evidence type="ECO:0000256" key="2">
    <source>
        <dbReference type="ARBA" id="ARBA00022553"/>
    </source>
</evidence>
<keyword evidence="3" id="KW-0902">Two-component regulatory system</keyword>
<keyword evidence="12" id="KW-1185">Reference proteome</keyword>
<dbReference type="Proteomes" id="UP000315711">
    <property type="component" value="Unassembled WGS sequence"/>
</dbReference>
<dbReference type="SUPFAM" id="SSF46894">
    <property type="entry name" value="C-terminal effector domain of the bipartite response regulators"/>
    <property type="match status" value="1"/>
</dbReference>
<dbReference type="Gene3D" id="3.40.50.2300">
    <property type="match status" value="1"/>
</dbReference>
<feature type="domain" description="OmpR/PhoB-type" evidence="10">
    <location>
        <begin position="134"/>
        <end position="233"/>
    </location>
</feature>
<dbReference type="SMART" id="SM00862">
    <property type="entry name" value="Trans_reg_C"/>
    <property type="match status" value="1"/>
</dbReference>
<sequence>MKMGDIRILIVDDEAPMRELLHMYLTSAGYRVEQAKNGLEAMKKIKEASYSIVLLDIMMPVMDGFEVCAEIRKISQVPVIMLTARNQVIDKVAGLKIGADDYITKPFDQEELLARIEAILRRNGLSNQELTEVKDMLHYHDLVMNRAAHQVFHIENELSLTPKEYAILELFLLNRNRVFSRDDILELVWGYDYIGDYRSVDTHVKHLRDKLTDAGIAGQSVIKTVWGVGYKLG</sequence>
<dbReference type="InterPro" id="IPR001867">
    <property type="entry name" value="OmpR/PhoB-type_DNA-bd"/>
</dbReference>
<dbReference type="GO" id="GO:0000156">
    <property type="term" value="F:phosphorelay response regulator activity"/>
    <property type="evidence" value="ECO:0007669"/>
    <property type="project" value="TreeGrafter"/>
</dbReference>
<dbReference type="GO" id="GO:0000976">
    <property type="term" value="F:transcription cis-regulatory region binding"/>
    <property type="evidence" value="ECO:0007669"/>
    <property type="project" value="TreeGrafter"/>
</dbReference>
<dbReference type="Pfam" id="PF00072">
    <property type="entry name" value="Response_reg"/>
    <property type="match status" value="1"/>
</dbReference>
<feature type="domain" description="Response regulatory" evidence="9">
    <location>
        <begin position="7"/>
        <end position="120"/>
    </location>
</feature>
<dbReference type="GO" id="GO:0032993">
    <property type="term" value="C:protein-DNA complex"/>
    <property type="evidence" value="ECO:0007669"/>
    <property type="project" value="TreeGrafter"/>
</dbReference>
<evidence type="ECO:0000256" key="3">
    <source>
        <dbReference type="ARBA" id="ARBA00023012"/>
    </source>
</evidence>
<dbReference type="InterPro" id="IPR016032">
    <property type="entry name" value="Sig_transdc_resp-reg_C-effctor"/>
</dbReference>
<proteinExistence type="predicted"/>
<name>A0A562QCN8_9BACI</name>
<evidence type="ECO:0000313" key="11">
    <source>
        <dbReference type="EMBL" id="TWI54494.1"/>
    </source>
</evidence>
<organism evidence="11 12">
    <name type="scientific">Halalkalibacter nanhaiisediminis</name>
    <dbReference type="NCBI Taxonomy" id="688079"/>
    <lineage>
        <taxon>Bacteria</taxon>
        <taxon>Bacillati</taxon>
        <taxon>Bacillota</taxon>
        <taxon>Bacilli</taxon>
        <taxon>Bacillales</taxon>
        <taxon>Bacillaceae</taxon>
        <taxon>Halalkalibacter</taxon>
    </lineage>
</organism>
<dbReference type="FunFam" id="1.10.10.10:FF:000018">
    <property type="entry name" value="DNA-binding response regulator ResD"/>
    <property type="match status" value="1"/>
</dbReference>
<dbReference type="SMART" id="SM00448">
    <property type="entry name" value="REC"/>
    <property type="match status" value="1"/>
</dbReference>
<comment type="caution">
    <text evidence="11">The sequence shown here is derived from an EMBL/GenBank/DDBJ whole genome shotgun (WGS) entry which is preliminary data.</text>
</comment>
<dbReference type="PANTHER" id="PTHR48111">
    <property type="entry name" value="REGULATOR OF RPOS"/>
    <property type="match status" value="1"/>
</dbReference>
<dbReference type="Gene3D" id="6.10.250.690">
    <property type="match status" value="1"/>
</dbReference>
<dbReference type="CDD" id="cd17574">
    <property type="entry name" value="REC_OmpR"/>
    <property type="match status" value="1"/>
</dbReference>
<dbReference type="EMBL" id="VLKZ01000009">
    <property type="protein sequence ID" value="TWI54494.1"/>
    <property type="molecule type" value="Genomic_DNA"/>
</dbReference>
<keyword evidence="5 8" id="KW-0238">DNA-binding</keyword>
<dbReference type="InterPro" id="IPR036388">
    <property type="entry name" value="WH-like_DNA-bd_sf"/>
</dbReference>
<feature type="DNA-binding region" description="OmpR/PhoB-type" evidence="8">
    <location>
        <begin position="134"/>
        <end position="233"/>
    </location>
</feature>
<evidence type="ECO:0000256" key="6">
    <source>
        <dbReference type="ARBA" id="ARBA00023163"/>
    </source>
</evidence>
<dbReference type="Pfam" id="PF00486">
    <property type="entry name" value="Trans_reg_C"/>
    <property type="match status" value="1"/>
</dbReference>
<evidence type="ECO:0000256" key="5">
    <source>
        <dbReference type="ARBA" id="ARBA00023125"/>
    </source>
</evidence>
<dbReference type="PROSITE" id="PS51755">
    <property type="entry name" value="OMPR_PHOB"/>
    <property type="match status" value="1"/>
</dbReference>
<keyword evidence="6" id="KW-0804">Transcription</keyword>
<feature type="modified residue" description="4-aspartylphosphate" evidence="7">
    <location>
        <position position="56"/>
    </location>
</feature>
<dbReference type="Gene3D" id="1.10.10.10">
    <property type="entry name" value="Winged helix-like DNA-binding domain superfamily/Winged helix DNA-binding domain"/>
    <property type="match status" value="1"/>
</dbReference>
<evidence type="ECO:0000259" key="10">
    <source>
        <dbReference type="PROSITE" id="PS51755"/>
    </source>
</evidence>
<evidence type="ECO:0000256" key="1">
    <source>
        <dbReference type="ARBA" id="ARBA00004496"/>
    </source>
</evidence>
<evidence type="ECO:0000259" key="9">
    <source>
        <dbReference type="PROSITE" id="PS50110"/>
    </source>
</evidence>
<dbReference type="GO" id="GO:0005829">
    <property type="term" value="C:cytosol"/>
    <property type="evidence" value="ECO:0007669"/>
    <property type="project" value="TreeGrafter"/>
</dbReference>
<evidence type="ECO:0000256" key="8">
    <source>
        <dbReference type="PROSITE-ProRule" id="PRU01091"/>
    </source>
</evidence>
<keyword evidence="4" id="KW-0805">Transcription regulation</keyword>
<dbReference type="PANTHER" id="PTHR48111:SF73">
    <property type="entry name" value="ALKALINE PHOSPHATASE SYNTHESIS TRANSCRIPTIONAL REGULATORY PROTEIN PHOP"/>
    <property type="match status" value="1"/>
</dbReference>
<evidence type="ECO:0000256" key="7">
    <source>
        <dbReference type="PROSITE-ProRule" id="PRU00169"/>
    </source>
</evidence>
<dbReference type="InterPro" id="IPR039420">
    <property type="entry name" value="WalR-like"/>
</dbReference>
<accession>A0A562QCN8</accession>
<reference evidence="11 12" key="1">
    <citation type="journal article" date="2015" name="Stand. Genomic Sci.">
        <title>Genomic Encyclopedia of Bacterial and Archaeal Type Strains, Phase III: the genomes of soil and plant-associated and newly described type strains.</title>
        <authorList>
            <person name="Whitman W.B."/>
            <person name="Woyke T."/>
            <person name="Klenk H.P."/>
            <person name="Zhou Y."/>
            <person name="Lilburn T.G."/>
            <person name="Beck B.J."/>
            <person name="De Vos P."/>
            <person name="Vandamme P."/>
            <person name="Eisen J.A."/>
            <person name="Garrity G."/>
            <person name="Hugenholtz P."/>
            <person name="Kyrpides N.C."/>
        </authorList>
    </citation>
    <scope>NUCLEOTIDE SEQUENCE [LARGE SCALE GENOMIC DNA]</scope>
    <source>
        <strain evidence="11 12">CGMCC 1.10116</strain>
    </source>
</reference>
<dbReference type="InterPro" id="IPR001789">
    <property type="entry name" value="Sig_transdc_resp-reg_receiver"/>
</dbReference>
<evidence type="ECO:0000256" key="4">
    <source>
        <dbReference type="ARBA" id="ARBA00023015"/>
    </source>
</evidence>
<comment type="subcellular location">
    <subcellularLocation>
        <location evidence="1">Cytoplasm</location>
    </subcellularLocation>
</comment>
<dbReference type="InterPro" id="IPR011006">
    <property type="entry name" value="CheY-like_superfamily"/>
</dbReference>
<dbReference type="FunFam" id="3.40.50.2300:FF:000001">
    <property type="entry name" value="DNA-binding response regulator PhoB"/>
    <property type="match status" value="1"/>
</dbReference>
<dbReference type="CDD" id="cd00383">
    <property type="entry name" value="trans_reg_C"/>
    <property type="match status" value="1"/>
</dbReference>
<dbReference type="SUPFAM" id="SSF52172">
    <property type="entry name" value="CheY-like"/>
    <property type="match status" value="1"/>
</dbReference>
<dbReference type="GO" id="GO:0006355">
    <property type="term" value="P:regulation of DNA-templated transcription"/>
    <property type="evidence" value="ECO:0007669"/>
    <property type="project" value="InterPro"/>
</dbReference>
<evidence type="ECO:0000313" key="12">
    <source>
        <dbReference type="Proteomes" id="UP000315711"/>
    </source>
</evidence>
<dbReference type="PROSITE" id="PS50110">
    <property type="entry name" value="RESPONSE_REGULATORY"/>
    <property type="match status" value="1"/>
</dbReference>
<protein>
    <submittedName>
        <fullName evidence="11">DNA-binding response OmpR family regulator</fullName>
    </submittedName>
</protein>